<dbReference type="NCBIfam" id="TIGR03370">
    <property type="entry name" value="VPLPA-CTERM"/>
    <property type="match status" value="1"/>
</dbReference>
<dbReference type="InterPro" id="IPR022472">
    <property type="entry name" value="VPLPA-CTERM"/>
</dbReference>
<feature type="chain" id="PRO_5026994697" evidence="2">
    <location>
        <begin position="23"/>
        <end position="196"/>
    </location>
</feature>
<keyword evidence="4" id="KW-1185">Reference proteome</keyword>
<feature type="transmembrane region" description="Helical" evidence="1">
    <location>
        <begin position="170"/>
        <end position="189"/>
    </location>
</feature>
<dbReference type="Gene3D" id="2.60.120.380">
    <property type="match status" value="1"/>
</dbReference>
<organism evidence="3 4">
    <name type="scientific">Litoreibacter roseus</name>
    <dbReference type="NCBI Taxonomy" id="2601869"/>
    <lineage>
        <taxon>Bacteria</taxon>
        <taxon>Pseudomonadati</taxon>
        <taxon>Pseudomonadota</taxon>
        <taxon>Alphaproteobacteria</taxon>
        <taxon>Rhodobacterales</taxon>
        <taxon>Roseobacteraceae</taxon>
        <taxon>Litoreibacter</taxon>
    </lineage>
</organism>
<gene>
    <name evidence="3" type="ORF">KIN_06060</name>
</gene>
<keyword evidence="1" id="KW-1133">Transmembrane helix</keyword>
<protein>
    <submittedName>
        <fullName evidence="3">Uncharacterized protein</fullName>
    </submittedName>
</protein>
<evidence type="ECO:0000256" key="1">
    <source>
        <dbReference type="SAM" id="Phobius"/>
    </source>
</evidence>
<proteinExistence type="predicted"/>
<dbReference type="EMBL" id="BLJE01000001">
    <property type="protein sequence ID" value="GFE63532.1"/>
    <property type="molecule type" value="Genomic_DNA"/>
</dbReference>
<name>A0A6N6JE94_9RHOB</name>
<accession>A0A6N6JE94</accession>
<evidence type="ECO:0000313" key="3">
    <source>
        <dbReference type="EMBL" id="GFE63532.1"/>
    </source>
</evidence>
<dbReference type="AlphaFoldDB" id="A0A6N6JE94"/>
<reference evidence="3 4" key="1">
    <citation type="submission" date="2019-12" db="EMBL/GenBank/DDBJ databases">
        <title>Litoreibacter badius sp. nov., a novel bacteriochlorophyll a-containing bacterium in the genus Litoreibacter.</title>
        <authorList>
            <person name="Kanamuro M."/>
            <person name="Takabe Y."/>
            <person name="Mori K."/>
            <person name="Takaichi S."/>
            <person name="Hanada S."/>
        </authorList>
    </citation>
    <scope>NUCLEOTIDE SEQUENCE [LARGE SCALE GENOMIC DNA]</scope>
    <source>
        <strain evidence="3 4">K6</strain>
    </source>
</reference>
<dbReference type="Proteomes" id="UP000436822">
    <property type="component" value="Unassembled WGS sequence"/>
</dbReference>
<keyword evidence="1" id="KW-0812">Transmembrane</keyword>
<keyword evidence="1" id="KW-0472">Membrane</keyword>
<dbReference type="RefSeq" id="WP_159804460.1">
    <property type="nucleotide sequence ID" value="NZ_BLJE01000001.1"/>
</dbReference>
<keyword evidence="2" id="KW-0732">Signal</keyword>
<evidence type="ECO:0000313" key="4">
    <source>
        <dbReference type="Proteomes" id="UP000436822"/>
    </source>
</evidence>
<feature type="signal peptide" evidence="2">
    <location>
        <begin position="1"/>
        <end position="22"/>
    </location>
</feature>
<dbReference type="OrthoDB" id="8564712at2"/>
<sequence>MNKLLAALAVAPVLFGAGFASAATISPTGLLGDGTVNATVNIEDDSGLLNDANWFTFYATAGQTIDIDINREERRPDLAAELYLGDVTGSDFGTRSGNYGTVTPLAGLTFIDREDDTEQDAFNGPWGDPRFTFTATDTGVYSFFVVSLNTQGVGADFSVTATGIDSIEVVPLPAGGLLLATALAGFGIARRRSAKK</sequence>
<comment type="caution">
    <text evidence="3">The sequence shown here is derived from an EMBL/GenBank/DDBJ whole genome shotgun (WGS) entry which is preliminary data.</text>
</comment>
<evidence type="ECO:0000256" key="2">
    <source>
        <dbReference type="SAM" id="SignalP"/>
    </source>
</evidence>